<evidence type="ECO:0000256" key="1">
    <source>
        <dbReference type="ARBA" id="ARBA00007734"/>
    </source>
</evidence>
<evidence type="ECO:0000256" key="3">
    <source>
        <dbReference type="SAM" id="MobiDB-lite"/>
    </source>
</evidence>
<organism evidence="6 7">
    <name type="scientific">Tabrizicola soli</name>
    <dbReference type="NCBI Taxonomy" id="2185115"/>
    <lineage>
        <taxon>Bacteria</taxon>
        <taxon>Pseudomonadati</taxon>
        <taxon>Pseudomonadota</taxon>
        <taxon>Alphaproteobacteria</taxon>
        <taxon>Rhodobacterales</taxon>
        <taxon>Paracoccaceae</taxon>
        <taxon>Tabrizicola</taxon>
    </lineage>
</organism>
<evidence type="ECO:0000313" key="6">
    <source>
        <dbReference type="EMBL" id="MFC3086403.1"/>
    </source>
</evidence>
<dbReference type="SUPFAM" id="SSF53955">
    <property type="entry name" value="Lysozyme-like"/>
    <property type="match status" value="1"/>
</dbReference>
<dbReference type="Gene3D" id="1.10.530.10">
    <property type="match status" value="1"/>
</dbReference>
<keyword evidence="4" id="KW-0732">Signal</keyword>
<dbReference type="PANTHER" id="PTHR37423">
    <property type="entry name" value="SOLUBLE LYTIC MUREIN TRANSGLYCOSYLASE-RELATED"/>
    <property type="match status" value="1"/>
</dbReference>
<dbReference type="Proteomes" id="UP001595445">
    <property type="component" value="Unassembled WGS sequence"/>
</dbReference>
<evidence type="ECO:0000256" key="2">
    <source>
        <dbReference type="ARBA" id="ARBA00009387"/>
    </source>
</evidence>
<feature type="chain" id="PRO_5046909538" evidence="4">
    <location>
        <begin position="21"/>
        <end position="283"/>
    </location>
</feature>
<dbReference type="Pfam" id="PF01464">
    <property type="entry name" value="SLT"/>
    <property type="match status" value="1"/>
</dbReference>
<dbReference type="InterPro" id="IPR023346">
    <property type="entry name" value="Lysozyme-like_dom_sf"/>
</dbReference>
<feature type="domain" description="Transglycosylase SLT" evidence="5">
    <location>
        <begin position="143"/>
        <end position="238"/>
    </location>
</feature>
<evidence type="ECO:0000313" key="7">
    <source>
        <dbReference type="Proteomes" id="UP001595445"/>
    </source>
</evidence>
<dbReference type="InterPro" id="IPR008258">
    <property type="entry name" value="Transglycosylase_SLT_dom_1"/>
</dbReference>
<comment type="caution">
    <text evidence="6">The sequence shown here is derived from an EMBL/GenBank/DDBJ whole genome shotgun (WGS) entry which is preliminary data.</text>
</comment>
<feature type="region of interest" description="Disordered" evidence="3">
    <location>
        <begin position="56"/>
        <end position="82"/>
    </location>
</feature>
<dbReference type="CDD" id="cd00254">
    <property type="entry name" value="LT-like"/>
    <property type="match status" value="1"/>
</dbReference>
<dbReference type="PANTHER" id="PTHR37423:SF2">
    <property type="entry name" value="MEMBRANE-BOUND LYTIC MUREIN TRANSGLYCOSYLASE C"/>
    <property type="match status" value="1"/>
</dbReference>
<comment type="similarity">
    <text evidence="1">Belongs to the transglycosylase Slt family.</text>
</comment>
<evidence type="ECO:0000256" key="4">
    <source>
        <dbReference type="SAM" id="SignalP"/>
    </source>
</evidence>
<dbReference type="RefSeq" id="WP_197646543.1">
    <property type="nucleotide sequence ID" value="NZ_JAEACP010000018.1"/>
</dbReference>
<proteinExistence type="inferred from homology"/>
<name>A0ABV7DTH8_9RHOB</name>
<accession>A0ABV7DTH8</accession>
<reference evidence="7" key="1">
    <citation type="journal article" date="2019" name="Int. J. Syst. Evol. Microbiol.">
        <title>The Global Catalogue of Microorganisms (GCM) 10K type strain sequencing project: providing services to taxonomists for standard genome sequencing and annotation.</title>
        <authorList>
            <consortium name="The Broad Institute Genomics Platform"/>
            <consortium name="The Broad Institute Genome Sequencing Center for Infectious Disease"/>
            <person name="Wu L."/>
            <person name="Ma J."/>
        </authorList>
    </citation>
    <scope>NUCLEOTIDE SEQUENCE [LARGE SCALE GENOMIC DNA]</scope>
    <source>
        <strain evidence="7">KCTC 62102</strain>
    </source>
</reference>
<evidence type="ECO:0000259" key="5">
    <source>
        <dbReference type="Pfam" id="PF01464"/>
    </source>
</evidence>
<comment type="similarity">
    <text evidence="2">Belongs to the virb1 family.</text>
</comment>
<feature type="signal peptide" evidence="4">
    <location>
        <begin position="1"/>
        <end position="20"/>
    </location>
</feature>
<sequence length="283" mass="29948">MTSRTVAVILCVLLPGTAAAEDHTFKRIKVGDSQPGKRITVQIDPEEQARYLAALPKVDPHPKPSPDLPPVGADRPEGRAAPAPASSYAWFWDKVPPGLSEASGRFDLALAALAQGPDGTVVGAPRMQHLQSVADRYGKDILRATLDTRVSPALVLAVIGIESAGRTDAVSHAGAVGLMQLIPATARRFGVDDSTDPVQNIAGGVAYLDWLMREFDNDPLMVLAAYNAGEGAVRANQGVPPYAETRDYVPKVLAAWQVAQGLCLTPPELVTDPCIFRVMTAGG</sequence>
<keyword evidence="7" id="KW-1185">Reference proteome</keyword>
<dbReference type="EMBL" id="JBHRSM010000017">
    <property type="protein sequence ID" value="MFC3086403.1"/>
    <property type="molecule type" value="Genomic_DNA"/>
</dbReference>
<gene>
    <name evidence="6" type="ORF">ACFOD6_10140</name>
</gene>
<protein>
    <submittedName>
        <fullName evidence="6">Lytic transglycosylase domain-containing protein</fullName>
    </submittedName>
</protein>